<evidence type="ECO:0000313" key="2">
    <source>
        <dbReference type="Proteomes" id="UP000183114"/>
    </source>
</evidence>
<dbReference type="OrthoDB" id="3837942at2"/>
<dbReference type="RefSeq" id="WP_074871958.1">
    <property type="nucleotide sequence ID" value="NZ_CP018319.1"/>
</dbReference>
<dbReference type="EMBL" id="FNTF01000002">
    <property type="protein sequence ID" value="SEC13693.1"/>
    <property type="molecule type" value="Genomic_DNA"/>
</dbReference>
<gene>
    <name evidence="1" type="ORF">SAMN04490185_0894</name>
</gene>
<sequence>MKKDHVPYGSDVSAGTYECADCGREYTNQSKTSLPPCPDFKPSTHVLNGWNILTGQGDAVADPYPNKPSK</sequence>
<proteinExistence type="predicted"/>
<dbReference type="AlphaFoldDB" id="A0A1P8EUX0"/>
<evidence type="ECO:0000313" key="1">
    <source>
        <dbReference type="EMBL" id="SEC13693.1"/>
    </source>
</evidence>
<reference evidence="1 2" key="1">
    <citation type="submission" date="2016-10" db="EMBL/GenBank/DDBJ databases">
        <authorList>
            <person name="de Groot N.N."/>
        </authorList>
    </citation>
    <scope>NUCLEOTIDE SEQUENCE [LARGE SCALE GENOMIC DNA]</scope>
    <source>
        <strain evidence="1 2">BS3655</strain>
    </source>
</reference>
<accession>A0A1P8EUX0</accession>
<protein>
    <submittedName>
        <fullName evidence="1">Uncharacterized protein</fullName>
    </submittedName>
</protein>
<organism evidence="1 2">
    <name type="scientific">Pseudomonas frederiksbergensis</name>
    <dbReference type="NCBI Taxonomy" id="104087"/>
    <lineage>
        <taxon>Bacteria</taxon>
        <taxon>Pseudomonadati</taxon>
        <taxon>Pseudomonadota</taxon>
        <taxon>Gammaproteobacteria</taxon>
        <taxon>Pseudomonadales</taxon>
        <taxon>Pseudomonadaceae</taxon>
        <taxon>Pseudomonas</taxon>
    </lineage>
</organism>
<dbReference type="KEGG" id="pfk:PFAS1_11915"/>
<name>A0A1P8EUX0_9PSED</name>
<dbReference type="Proteomes" id="UP000183114">
    <property type="component" value="Unassembled WGS sequence"/>
</dbReference>